<evidence type="ECO:0000313" key="2">
    <source>
        <dbReference type="EMBL" id="CAI5447778.1"/>
    </source>
</evidence>
<feature type="compositionally biased region" description="Basic and acidic residues" evidence="1">
    <location>
        <begin position="334"/>
        <end position="343"/>
    </location>
</feature>
<dbReference type="OrthoDB" id="5858960at2759"/>
<dbReference type="AlphaFoldDB" id="A0A9P1IR00"/>
<name>A0A9P1IR00_9PELO</name>
<reference evidence="2" key="1">
    <citation type="submission" date="2022-11" db="EMBL/GenBank/DDBJ databases">
        <authorList>
            <person name="Kikuchi T."/>
        </authorList>
    </citation>
    <scope>NUCLEOTIDE SEQUENCE</scope>
    <source>
        <strain evidence="2">PS1010</strain>
    </source>
</reference>
<accession>A0A9P1IR00</accession>
<gene>
    <name evidence="2" type="ORF">CAMP_LOCUS10415</name>
</gene>
<feature type="compositionally biased region" description="Acidic residues" evidence="1">
    <location>
        <begin position="320"/>
        <end position="333"/>
    </location>
</feature>
<evidence type="ECO:0000313" key="3">
    <source>
        <dbReference type="Proteomes" id="UP001152747"/>
    </source>
</evidence>
<feature type="region of interest" description="Disordered" evidence="1">
    <location>
        <begin position="291"/>
        <end position="395"/>
    </location>
</feature>
<organism evidence="2 3">
    <name type="scientific">Caenorhabditis angaria</name>
    <dbReference type="NCBI Taxonomy" id="860376"/>
    <lineage>
        <taxon>Eukaryota</taxon>
        <taxon>Metazoa</taxon>
        <taxon>Ecdysozoa</taxon>
        <taxon>Nematoda</taxon>
        <taxon>Chromadorea</taxon>
        <taxon>Rhabditida</taxon>
        <taxon>Rhabditina</taxon>
        <taxon>Rhabditomorpha</taxon>
        <taxon>Rhabditoidea</taxon>
        <taxon>Rhabditidae</taxon>
        <taxon>Peloderinae</taxon>
        <taxon>Caenorhabditis</taxon>
    </lineage>
</organism>
<feature type="compositionally biased region" description="Basic and acidic residues" evidence="1">
    <location>
        <begin position="48"/>
        <end position="58"/>
    </location>
</feature>
<feature type="compositionally biased region" description="Polar residues" evidence="1">
    <location>
        <begin position="233"/>
        <end position="246"/>
    </location>
</feature>
<proteinExistence type="predicted"/>
<evidence type="ECO:0000256" key="1">
    <source>
        <dbReference type="SAM" id="MobiDB-lite"/>
    </source>
</evidence>
<dbReference type="EMBL" id="CANHGI010000004">
    <property type="protein sequence ID" value="CAI5447778.1"/>
    <property type="molecule type" value="Genomic_DNA"/>
</dbReference>
<feature type="region of interest" description="Disordered" evidence="1">
    <location>
        <begin position="227"/>
        <end position="277"/>
    </location>
</feature>
<sequence length="590" mass="68204">MFGFGAKAENWLEIIEEKEMLRKKKTSLAENPSSSSSSCNGLSKRRRMESSPPHEESPIPHTEYPIFDYEQKCPIFKKLVVDEEDMKASELIELQHELEEMLAKTSMYLRKARGEVQYLIDGEYPKENLRKRLMPTYELRRDETPESPSPTAILEKEGICGLPEEDLDDLDDKNTLYHLPTTFWTWCRADFLKNVDAEYLQKFKEQFVDKYSNEEMQQYFVNEPWKHRKKIRNGTNTKNGKASTSTSNGKKDNNRRKRKSSVEKEKDGGTNNNSKIIPIIGSMVASACRSAPETPASLRRTRGNDRKSSSSYKYDPIEVQTDEENSEDEDDERPFENGCEKQQRTSPRLHSPRIMKKEDDEFNGLSPVNGNRITNGSSKKKLLRNGEKKSSGTAQNLNFEAKESETLDSFDALTMGSTLVNKLIAAGIVHSSCAHVFTQITKTDTDLAETSGPFVDEEGRDEADDSDMDELSEELEKCQIRLQNLQPRLNAVMALAWRTAKAQYSYWKTYEAMRAADYDLFRLGVNIYREFPRRMPTLVEQPILKEAMRRRNRLARFHYGQSYRRHPKFRWRLKPSTNFQSTSSRKRSLS</sequence>
<feature type="region of interest" description="Disordered" evidence="1">
    <location>
        <begin position="23"/>
        <end position="63"/>
    </location>
</feature>
<dbReference type="Proteomes" id="UP001152747">
    <property type="component" value="Unassembled WGS sequence"/>
</dbReference>
<keyword evidence="3" id="KW-1185">Reference proteome</keyword>
<feature type="compositionally biased region" description="Polar residues" evidence="1">
    <location>
        <begin position="366"/>
        <end position="377"/>
    </location>
</feature>
<comment type="caution">
    <text evidence="2">The sequence shown here is derived from an EMBL/GenBank/DDBJ whole genome shotgun (WGS) entry which is preliminary data.</text>
</comment>
<protein>
    <submittedName>
        <fullName evidence="2">Uncharacterized protein</fullName>
    </submittedName>
</protein>